<dbReference type="InterPro" id="IPR029058">
    <property type="entry name" value="AB_hydrolase_fold"/>
</dbReference>
<proteinExistence type="predicted"/>
<gene>
    <name evidence="2" type="ORF">A2W32_04565</name>
</gene>
<evidence type="ECO:0000313" key="3">
    <source>
        <dbReference type="Proteomes" id="UP000177371"/>
    </source>
</evidence>
<name>A0A1F4V2U9_UNCKA</name>
<dbReference type="Pfam" id="PF12697">
    <property type="entry name" value="Abhydrolase_6"/>
    <property type="match status" value="1"/>
</dbReference>
<dbReference type="STRING" id="1802610.A2W32_04565"/>
<accession>A0A1F4V2U9</accession>
<evidence type="ECO:0000259" key="1">
    <source>
        <dbReference type="Pfam" id="PF12697"/>
    </source>
</evidence>
<reference evidence="2 3" key="1">
    <citation type="journal article" date="2016" name="Nat. Commun.">
        <title>Thousands of microbial genomes shed light on interconnected biogeochemical processes in an aquifer system.</title>
        <authorList>
            <person name="Anantharaman K."/>
            <person name="Brown C.T."/>
            <person name="Hug L.A."/>
            <person name="Sharon I."/>
            <person name="Castelle C.J."/>
            <person name="Probst A.J."/>
            <person name="Thomas B.C."/>
            <person name="Singh A."/>
            <person name="Wilkins M.J."/>
            <person name="Karaoz U."/>
            <person name="Brodie E.L."/>
            <person name="Williams K.H."/>
            <person name="Hubbard S.S."/>
            <person name="Banfield J.F."/>
        </authorList>
    </citation>
    <scope>NUCLEOTIDE SEQUENCE [LARGE SCALE GENOMIC DNA]</scope>
</reference>
<protein>
    <recommendedName>
        <fullName evidence="1">AB hydrolase-1 domain-containing protein</fullName>
    </recommendedName>
</protein>
<dbReference type="EMBL" id="MEUT01000019">
    <property type="protein sequence ID" value="OGC51524.1"/>
    <property type="molecule type" value="Genomic_DNA"/>
</dbReference>
<feature type="domain" description="AB hydrolase-1" evidence="1">
    <location>
        <begin position="7"/>
        <end position="115"/>
    </location>
</feature>
<organism evidence="2 3">
    <name type="scientific">candidate division WWE3 bacterium RBG_16_37_10</name>
    <dbReference type="NCBI Taxonomy" id="1802610"/>
    <lineage>
        <taxon>Bacteria</taxon>
        <taxon>Katanobacteria</taxon>
    </lineage>
</organism>
<comment type="caution">
    <text evidence="2">The sequence shown here is derived from an EMBL/GenBank/DDBJ whole genome shotgun (WGS) entry which is preliminary data.</text>
</comment>
<dbReference type="InterPro" id="IPR000073">
    <property type="entry name" value="AB_hydrolase_1"/>
</dbReference>
<sequence>MENKITIVFIHGYISDKNFSYLLTKPLADFVEIKALDLPGHNGVSLGDIKDIFGFINVVNGFIKEDVNGKYIVCGYSFGGVIALEYHNNFFEDPNYLGCLVWASPVNGHLTIASRIMRIIFKFLIPEFVFDFIKSRKAVQKLLLKIGINIKFSKKQELIIILDILEDYKFRLSKIAKKAVFIFHSWDSIISRENLKCIPEGNKVFIVNNLNHLPNKKCIRDVCNIIKNEFILNIGAKEVI</sequence>
<dbReference type="AlphaFoldDB" id="A0A1F4V2U9"/>
<dbReference type="Gene3D" id="3.40.50.1820">
    <property type="entry name" value="alpha/beta hydrolase"/>
    <property type="match status" value="1"/>
</dbReference>
<evidence type="ECO:0000313" key="2">
    <source>
        <dbReference type="EMBL" id="OGC51524.1"/>
    </source>
</evidence>
<dbReference type="Proteomes" id="UP000177371">
    <property type="component" value="Unassembled WGS sequence"/>
</dbReference>
<dbReference type="SUPFAM" id="SSF53474">
    <property type="entry name" value="alpha/beta-Hydrolases"/>
    <property type="match status" value="1"/>
</dbReference>